<sequence length="43" mass="4569">MLLLILTGVLEPMKYSQKVQTPLLVILAGSVTPGKMNGAQKSV</sequence>
<accession>A0A0E9T6R8</accession>
<reference evidence="1" key="2">
    <citation type="journal article" date="2015" name="Fish Shellfish Immunol.">
        <title>Early steps in the European eel (Anguilla anguilla)-Vibrio vulnificus interaction in the gills: Role of the RtxA13 toxin.</title>
        <authorList>
            <person name="Callol A."/>
            <person name="Pajuelo D."/>
            <person name="Ebbesson L."/>
            <person name="Teles M."/>
            <person name="MacKenzie S."/>
            <person name="Amaro C."/>
        </authorList>
    </citation>
    <scope>NUCLEOTIDE SEQUENCE</scope>
</reference>
<proteinExistence type="predicted"/>
<protein>
    <submittedName>
        <fullName evidence="1">Uncharacterized protein</fullName>
    </submittedName>
</protein>
<dbReference type="EMBL" id="GBXM01059932">
    <property type="protein sequence ID" value="JAH48645.1"/>
    <property type="molecule type" value="Transcribed_RNA"/>
</dbReference>
<reference evidence="1" key="1">
    <citation type="submission" date="2014-11" db="EMBL/GenBank/DDBJ databases">
        <authorList>
            <person name="Amaro Gonzalez C."/>
        </authorList>
    </citation>
    <scope>NUCLEOTIDE SEQUENCE</scope>
</reference>
<evidence type="ECO:0000313" key="1">
    <source>
        <dbReference type="EMBL" id="JAH48645.1"/>
    </source>
</evidence>
<name>A0A0E9T6R8_ANGAN</name>
<dbReference type="AlphaFoldDB" id="A0A0E9T6R8"/>
<organism evidence="1">
    <name type="scientific">Anguilla anguilla</name>
    <name type="common">European freshwater eel</name>
    <name type="synonym">Muraena anguilla</name>
    <dbReference type="NCBI Taxonomy" id="7936"/>
    <lineage>
        <taxon>Eukaryota</taxon>
        <taxon>Metazoa</taxon>
        <taxon>Chordata</taxon>
        <taxon>Craniata</taxon>
        <taxon>Vertebrata</taxon>
        <taxon>Euteleostomi</taxon>
        <taxon>Actinopterygii</taxon>
        <taxon>Neopterygii</taxon>
        <taxon>Teleostei</taxon>
        <taxon>Anguilliformes</taxon>
        <taxon>Anguillidae</taxon>
        <taxon>Anguilla</taxon>
    </lineage>
</organism>